<dbReference type="InterPro" id="IPR011323">
    <property type="entry name" value="Mss4/transl-control_tumour"/>
</dbReference>
<dbReference type="PANTHER" id="PTHR13276">
    <property type="entry name" value="GUANINE NUCLEOTIDE EXCHANGE FACTOR MSS4"/>
    <property type="match status" value="1"/>
</dbReference>
<dbReference type="GO" id="GO:0015031">
    <property type="term" value="P:protein transport"/>
    <property type="evidence" value="ECO:0007669"/>
    <property type="project" value="UniProtKB-KW"/>
</dbReference>
<dbReference type="GO" id="GO:0008270">
    <property type="term" value="F:zinc ion binding"/>
    <property type="evidence" value="ECO:0007669"/>
    <property type="project" value="TreeGrafter"/>
</dbReference>
<evidence type="ECO:0000256" key="3">
    <source>
        <dbReference type="ARBA" id="ARBA00022927"/>
    </source>
</evidence>
<dbReference type="Pfam" id="PF04421">
    <property type="entry name" value="Mss4"/>
    <property type="match status" value="1"/>
</dbReference>
<dbReference type="InterPro" id="IPR007515">
    <property type="entry name" value="Mss4"/>
</dbReference>
<name>A0A9N9H2D0_9GLOM</name>
<accession>A0A9N9H2D0</accession>
<dbReference type="EMBL" id="CAJVPI010003005">
    <property type="protein sequence ID" value="CAG8652854.1"/>
    <property type="molecule type" value="Genomic_DNA"/>
</dbReference>
<dbReference type="AlphaFoldDB" id="A0A9N9H2D0"/>
<sequence>MAKNASVPYKQFVESGNQLVVEDKHNAVDIYCPQPYCCSLIMRAKAGQLVERPKSKLNIASNDTSVTDDTNAEVEAMQQYWHLSMMAFETIAFSIPVVTGLQYLYCTECGTGPLGYQDSAGEAECFIAVDRVGYATGT</sequence>
<evidence type="ECO:0000313" key="5">
    <source>
        <dbReference type="Proteomes" id="UP000789739"/>
    </source>
</evidence>
<reference evidence="4" key="1">
    <citation type="submission" date="2021-06" db="EMBL/GenBank/DDBJ databases">
        <authorList>
            <person name="Kallberg Y."/>
            <person name="Tangrot J."/>
            <person name="Rosling A."/>
        </authorList>
    </citation>
    <scope>NUCLEOTIDE SEQUENCE</scope>
    <source>
        <strain evidence="4">BR232B</strain>
    </source>
</reference>
<organism evidence="4 5">
    <name type="scientific">Paraglomus brasilianum</name>
    <dbReference type="NCBI Taxonomy" id="144538"/>
    <lineage>
        <taxon>Eukaryota</taxon>
        <taxon>Fungi</taxon>
        <taxon>Fungi incertae sedis</taxon>
        <taxon>Mucoromycota</taxon>
        <taxon>Glomeromycotina</taxon>
        <taxon>Glomeromycetes</taxon>
        <taxon>Paraglomerales</taxon>
        <taxon>Paraglomeraceae</taxon>
        <taxon>Paraglomus</taxon>
    </lineage>
</organism>
<evidence type="ECO:0000256" key="2">
    <source>
        <dbReference type="ARBA" id="ARBA00022658"/>
    </source>
</evidence>
<dbReference type="Proteomes" id="UP000789739">
    <property type="component" value="Unassembled WGS sequence"/>
</dbReference>
<comment type="caution">
    <text evidence="4">The sequence shown here is derived from an EMBL/GenBank/DDBJ whole genome shotgun (WGS) entry which is preliminary data.</text>
</comment>
<keyword evidence="2" id="KW-0344">Guanine-nucleotide releasing factor</keyword>
<keyword evidence="1" id="KW-0813">Transport</keyword>
<gene>
    <name evidence="4" type="ORF">PBRASI_LOCUS10354</name>
</gene>
<dbReference type="OrthoDB" id="30840at2759"/>
<dbReference type="PANTHER" id="PTHR13276:SF0">
    <property type="entry name" value="GUANINE NUCLEOTIDE EXCHANGE FACTOR MSS4"/>
    <property type="match status" value="1"/>
</dbReference>
<dbReference type="GO" id="GO:0007264">
    <property type="term" value="P:small GTPase-mediated signal transduction"/>
    <property type="evidence" value="ECO:0007669"/>
    <property type="project" value="InterPro"/>
</dbReference>
<protein>
    <submittedName>
        <fullName evidence="4">74_t:CDS:1</fullName>
    </submittedName>
</protein>
<dbReference type="GO" id="GO:0016020">
    <property type="term" value="C:membrane"/>
    <property type="evidence" value="ECO:0007669"/>
    <property type="project" value="TreeGrafter"/>
</dbReference>
<dbReference type="Gene3D" id="2.170.150.10">
    <property type="entry name" value="Metal Binding Protein, Guanine Nucleotide Exchange Factor, Chain A"/>
    <property type="match status" value="1"/>
</dbReference>
<dbReference type="InterPro" id="IPR011057">
    <property type="entry name" value="Mss4-like_sf"/>
</dbReference>
<proteinExistence type="predicted"/>
<evidence type="ECO:0000256" key="1">
    <source>
        <dbReference type="ARBA" id="ARBA00022448"/>
    </source>
</evidence>
<dbReference type="GO" id="GO:0005085">
    <property type="term" value="F:guanyl-nucleotide exchange factor activity"/>
    <property type="evidence" value="ECO:0007669"/>
    <property type="project" value="UniProtKB-KW"/>
</dbReference>
<evidence type="ECO:0000313" key="4">
    <source>
        <dbReference type="EMBL" id="CAG8652854.1"/>
    </source>
</evidence>
<dbReference type="GO" id="GO:0006892">
    <property type="term" value="P:post-Golgi vesicle-mediated transport"/>
    <property type="evidence" value="ECO:0007669"/>
    <property type="project" value="TreeGrafter"/>
</dbReference>
<dbReference type="PROSITE" id="PS51796">
    <property type="entry name" value="MSS4"/>
    <property type="match status" value="1"/>
</dbReference>
<keyword evidence="3" id="KW-0653">Protein transport</keyword>
<dbReference type="GO" id="GO:0005829">
    <property type="term" value="C:cytosol"/>
    <property type="evidence" value="ECO:0007669"/>
    <property type="project" value="TreeGrafter"/>
</dbReference>
<dbReference type="SUPFAM" id="SSF51316">
    <property type="entry name" value="Mss4-like"/>
    <property type="match status" value="1"/>
</dbReference>
<keyword evidence="5" id="KW-1185">Reference proteome</keyword>